<dbReference type="Pfam" id="PF10607">
    <property type="entry name" value="CTLH"/>
    <property type="match status" value="1"/>
</dbReference>
<dbReference type="GeneID" id="106808265"/>
<feature type="zinc finger region" description="RING-Gid-type" evidence="6">
    <location>
        <begin position="172"/>
        <end position="241"/>
    </location>
</feature>
<dbReference type="InterPro" id="IPR045098">
    <property type="entry name" value="Fyv10_fam"/>
</dbReference>
<evidence type="ECO:0000256" key="3">
    <source>
        <dbReference type="ARBA" id="ARBA00022723"/>
    </source>
</evidence>
<sequence>MVIYTKDNHNRKDLTNLDIFLVAKEVEESLANHDTTECLSWCYDNKSKLRKLKSNLEFNLRQQEFIELIRKNLRLQAVNHARKYFVNLEGEQLCHVQRTMGLLAFPPDTEVYPYRELLDPTRWQQLVKEFRSENFKLYQLNNYSVFTVTLQAGLSALKTPQCYHEDTMNPDCPVCSQYLNDLASKLPFAHCSQSRLVCHLSGKPLNEHNHPMMLPNGYVYGENALLSMAVENGGKITCPRTKQAFMASDLEKVFVM</sequence>
<evidence type="ECO:0000313" key="10">
    <source>
        <dbReference type="RefSeq" id="XP_014666387.1"/>
    </source>
</evidence>
<evidence type="ECO:0000256" key="6">
    <source>
        <dbReference type="PROSITE-ProRule" id="PRU01215"/>
    </source>
</evidence>
<evidence type="ECO:0000256" key="4">
    <source>
        <dbReference type="ARBA" id="ARBA00022771"/>
    </source>
</evidence>
<dbReference type="PROSITE" id="PS50897">
    <property type="entry name" value="CTLH"/>
    <property type="match status" value="1"/>
</dbReference>
<evidence type="ECO:0000256" key="1">
    <source>
        <dbReference type="ARBA" id="ARBA00004496"/>
    </source>
</evidence>
<dbReference type="SMART" id="SM00757">
    <property type="entry name" value="CRA"/>
    <property type="match status" value="1"/>
</dbReference>
<evidence type="ECO:0000313" key="9">
    <source>
        <dbReference type="Proteomes" id="UP000695022"/>
    </source>
</evidence>
<dbReference type="InterPro" id="IPR013144">
    <property type="entry name" value="CRA_dom"/>
</dbReference>
<accession>A0ABM1E2G6</accession>
<keyword evidence="5" id="KW-0862">Zinc</keyword>
<dbReference type="CDD" id="cd16659">
    <property type="entry name" value="RING-Ubox_Emp"/>
    <property type="match status" value="1"/>
</dbReference>
<evidence type="ECO:0000259" key="8">
    <source>
        <dbReference type="PROSITE" id="PS51867"/>
    </source>
</evidence>
<keyword evidence="9" id="KW-1185">Reference proteome</keyword>
<keyword evidence="2" id="KW-0963">Cytoplasm</keyword>
<dbReference type="SUPFAM" id="SSF57850">
    <property type="entry name" value="RING/U-box"/>
    <property type="match status" value="1"/>
</dbReference>
<evidence type="ECO:0000259" key="7">
    <source>
        <dbReference type="PROSITE" id="PS50897"/>
    </source>
</evidence>
<gene>
    <name evidence="10" type="primary">LOC106808265</name>
</gene>
<reference evidence="10" key="1">
    <citation type="submission" date="2025-08" db="UniProtKB">
        <authorList>
            <consortium name="RefSeq"/>
        </authorList>
    </citation>
    <scope>IDENTIFICATION</scope>
</reference>
<dbReference type="InterPro" id="IPR044063">
    <property type="entry name" value="ZF_RING_GID"/>
</dbReference>
<dbReference type="PROSITE" id="PS51867">
    <property type="entry name" value="ZF_RING_GID"/>
    <property type="match status" value="1"/>
</dbReference>
<dbReference type="InterPro" id="IPR006595">
    <property type="entry name" value="CTLH_C"/>
</dbReference>
<dbReference type="InterPro" id="IPR024964">
    <property type="entry name" value="CTLH/CRA"/>
</dbReference>
<feature type="domain" description="CTLH" evidence="7">
    <location>
        <begin position="19"/>
        <end position="76"/>
    </location>
</feature>
<evidence type="ECO:0000256" key="2">
    <source>
        <dbReference type="ARBA" id="ARBA00022490"/>
    </source>
</evidence>
<evidence type="ECO:0000256" key="5">
    <source>
        <dbReference type="ARBA" id="ARBA00022833"/>
    </source>
</evidence>
<comment type="subcellular location">
    <subcellularLocation>
        <location evidence="1">Cytoplasm</location>
    </subcellularLocation>
</comment>
<name>A0ABM1E2G6_PRICU</name>
<dbReference type="PANTHER" id="PTHR12170">
    <property type="entry name" value="MACROPHAGE ERYTHROBLAST ATTACHER-RELATED"/>
    <property type="match status" value="1"/>
</dbReference>
<dbReference type="Proteomes" id="UP000695022">
    <property type="component" value="Unplaced"/>
</dbReference>
<feature type="domain" description="RING-Gid-type" evidence="8">
    <location>
        <begin position="172"/>
        <end position="241"/>
    </location>
</feature>
<dbReference type="PANTHER" id="PTHR12170:SF2">
    <property type="entry name" value="E3 UBIQUITIN-PROTEIN TRANSFERASE MAEA"/>
    <property type="match status" value="1"/>
</dbReference>
<dbReference type="RefSeq" id="XP_014666387.1">
    <property type="nucleotide sequence ID" value="XM_014810901.1"/>
</dbReference>
<proteinExistence type="predicted"/>
<dbReference type="SMART" id="SM00668">
    <property type="entry name" value="CTLH"/>
    <property type="match status" value="1"/>
</dbReference>
<organism evidence="9 10">
    <name type="scientific">Priapulus caudatus</name>
    <name type="common">Priapulid worm</name>
    <dbReference type="NCBI Taxonomy" id="37621"/>
    <lineage>
        <taxon>Eukaryota</taxon>
        <taxon>Metazoa</taxon>
        <taxon>Ecdysozoa</taxon>
        <taxon>Scalidophora</taxon>
        <taxon>Priapulida</taxon>
        <taxon>Priapulimorpha</taxon>
        <taxon>Priapulimorphida</taxon>
        <taxon>Priapulidae</taxon>
        <taxon>Priapulus</taxon>
    </lineage>
</organism>
<protein>
    <submittedName>
        <fullName evidence="10">Macrophage erythroblast attacher-like</fullName>
    </submittedName>
</protein>
<keyword evidence="3" id="KW-0479">Metal-binding</keyword>
<keyword evidence="4 6" id="KW-0863">Zinc-finger</keyword>